<dbReference type="Pfam" id="PF01535">
    <property type="entry name" value="PPR"/>
    <property type="match status" value="5"/>
</dbReference>
<feature type="repeat" description="PPR" evidence="2">
    <location>
        <begin position="129"/>
        <end position="159"/>
    </location>
</feature>
<accession>A0A484L095</accession>
<feature type="repeat" description="PPR" evidence="2">
    <location>
        <begin position="420"/>
        <end position="454"/>
    </location>
</feature>
<dbReference type="EMBL" id="OOIL02000857">
    <property type="protein sequence ID" value="VFQ69887.1"/>
    <property type="molecule type" value="Genomic_DNA"/>
</dbReference>
<evidence type="ECO:0000313" key="4">
    <source>
        <dbReference type="Proteomes" id="UP000595140"/>
    </source>
</evidence>
<dbReference type="Proteomes" id="UP000595140">
    <property type="component" value="Unassembled WGS sequence"/>
</dbReference>
<organism evidence="3 4">
    <name type="scientific">Cuscuta campestris</name>
    <dbReference type="NCBI Taxonomy" id="132261"/>
    <lineage>
        <taxon>Eukaryota</taxon>
        <taxon>Viridiplantae</taxon>
        <taxon>Streptophyta</taxon>
        <taxon>Embryophyta</taxon>
        <taxon>Tracheophyta</taxon>
        <taxon>Spermatophyta</taxon>
        <taxon>Magnoliopsida</taxon>
        <taxon>eudicotyledons</taxon>
        <taxon>Gunneridae</taxon>
        <taxon>Pentapetalae</taxon>
        <taxon>asterids</taxon>
        <taxon>lamiids</taxon>
        <taxon>Solanales</taxon>
        <taxon>Convolvulaceae</taxon>
        <taxon>Cuscuteae</taxon>
        <taxon>Cuscuta</taxon>
        <taxon>Cuscuta subgen. Grammica</taxon>
        <taxon>Cuscuta sect. Cleistogrammica</taxon>
    </lineage>
</organism>
<dbReference type="GO" id="GO:0003723">
    <property type="term" value="F:RNA binding"/>
    <property type="evidence" value="ECO:0007669"/>
    <property type="project" value="InterPro"/>
</dbReference>
<dbReference type="NCBIfam" id="TIGR00756">
    <property type="entry name" value="PPR"/>
    <property type="match status" value="11"/>
</dbReference>
<dbReference type="GO" id="GO:0099402">
    <property type="term" value="P:plant organ development"/>
    <property type="evidence" value="ECO:0007669"/>
    <property type="project" value="UniProtKB-ARBA"/>
</dbReference>
<keyword evidence="4" id="KW-1185">Reference proteome</keyword>
<dbReference type="Pfam" id="PF20431">
    <property type="entry name" value="E_motif"/>
    <property type="match status" value="1"/>
</dbReference>
<protein>
    <submittedName>
        <fullName evidence="3">Uncharacterized protein</fullName>
    </submittedName>
</protein>
<dbReference type="FunFam" id="1.25.40.10:FF:000158">
    <property type="entry name" value="pentatricopeptide repeat-containing protein At2g33680"/>
    <property type="match status" value="1"/>
</dbReference>
<feature type="repeat" description="PPR" evidence="2">
    <location>
        <begin position="160"/>
        <end position="194"/>
    </location>
</feature>
<gene>
    <name evidence="3" type="ORF">CCAM_LOCUS11663</name>
</gene>
<keyword evidence="1" id="KW-0677">Repeat</keyword>
<feature type="repeat" description="PPR" evidence="2">
    <location>
        <begin position="97"/>
        <end position="127"/>
    </location>
</feature>
<evidence type="ECO:0000313" key="3">
    <source>
        <dbReference type="EMBL" id="VFQ69887.1"/>
    </source>
</evidence>
<evidence type="ECO:0000256" key="2">
    <source>
        <dbReference type="PROSITE-ProRule" id="PRU00708"/>
    </source>
</evidence>
<dbReference type="SUPFAM" id="SSF48452">
    <property type="entry name" value="TPR-like"/>
    <property type="match status" value="1"/>
</dbReference>
<feature type="repeat" description="PPR" evidence="2">
    <location>
        <begin position="315"/>
        <end position="349"/>
    </location>
</feature>
<dbReference type="InterPro" id="IPR011990">
    <property type="entry name" value="TPR-like_helical_dom_sf"/>
</dbReference>
<dbReference type="PANTHER" id="PTHR47926">
    <property type="entry name" value="PENTATRICOPEPTIDE REPEAT-CONTAINING PROTEIN"/>
    <property type="match status" value="1"/>
</dbReference>
<dbReference type="OrthoDB" id="185373at2759"/>
<feature type="repeat" description="PPR" evidence="2">
    <location>
        <begin position="222"/>
        <end position="252"/>
    </location>
</feature>
<evidence type="ECO:0000256" key="1">
    <source>
        <dbReference type="ARBA" id="ARBA00022737"/>
    </source>
</evidence>
<dbReference type="GO" id="GO:0009451">
    <property type="term" value="P:RNA modification"/>
    <property type="evidence" value="ECO:0007669"/>
    <property type="project" value="InterPro"/>
</dbReference>
<proteinExistence type="predicted"/>
<reference evidence="3 4" key="1">
    <citation type="submission" date="2018-04" db="EMBL/GenBank/DDBJ databases">
        <authorList>
            <person name="Vogel A."/>
        </authorList>
    </citation>
    <scope>NUCLEOTIDE SEQUENCE [LARGE SCALE GENOMIC DNA]</scope>
</reference>
<dbReference type="PANTHER" id="PTHR47926:SF373">
    <property type="entry name" value="TETRATRICOPEPTIDE-LIKE HELICAL DOMAIN SUPERFAMILY, DYW DOMAIN-CONTAINING PROTEIN"/>
    <property type="match status" value="1"/>
</dbReference>
<dbReference type="FunFam" id="1.25.40.10:FF:000125">
    <property type="entry name" value="Pentatricopeptide repeat-containing protein"/>
    <property type="match status" value="2"/>
</dbReference>
<name>A0A484L095_9ASTE</name>
<dbReference type="Pfam" id="PF13041">
    <property type="entry name" value="PPR_2"/>
    <property type="match status" value="4"/>
</dbReference>
<dbReference type="Gene3D" id="1.25.40.10">
    <property type="entry name" value="Tetratricopeptide repeat domain"/>
    <property type="match status" value="6"/>
</dbReference>
<dbReference type="AlphaFoldDB" id="A0A484L095"/>
<dbReference type="InterPro" id="IPR002885">
    <property type="entry name" value="PPR_rpt"/>
</dbReference>
<dbReference type="PROSITE" id="PS51375">
    <property type="entry name" value="PPR"/>
    <property type="match status" value="7"/>
</dbReference>
<sequence>MLTPFGFSVLNPNKACAFFSPRTALFNLLWNSERQHEDQIKPCFYMSQPTRECCTLPRIDHTLDPKVARSNSIITKLCKEGRTAKARVLFDEMPEPDVISWTAMISGYISCGLISEARELFDRADAKRNVVTWTAMVAGYMKAKQISRAERLFKDMPERNVVSWNIMIYGYVKAGRINEALGLFQKMEQRNVVSWNMVIGGLTQCGRMDEAWRIFHQMPARNVVSWTSMIVGLSGNGRVEEARMLFEGMPGRNVVSWNAMITGYIKNLMFDEAFRLFERMPEKSVLSWNTMITGFLENKDLESARVLFNEMPRKNVVSWTTMINGLLQSGESEKAIETFSEMQWDSHVRPNEGTFICVLGACSNIAGLSEGMQIHQVISKTIYQDNQQVVSALIEMYSKCGELLPAIELFDSDGFRSRQDVVSWNGMIAAYAHHGCGKEAIYLFKEMQKMGFKPNGATYVGLLSACSHSGLVEEGLTYFKGLMRDESIDMGDHHYSCLIDLCSRAGNLKEAYRLMEQLHTKLPAKIWTTLLSGCSVHGDEETGKLVGEKLLGVGQVSSESCSTSTLLSNIYASSGDWKEAAKLQGKMKGKGWRKQPGCSWIEVENRVFIFMAGDRSHDETGLIYSLLDILHIRMKRDVFFPTGNFIMEED</sequence>
<dbReference type="InterPro" id="IPR046960">
    <property type="entry name" value="PPR_At4g14850-like_plant"/>
</dbReference>
<feature type="repeat" description="PPR" evidence="2">
    <location>
        <begin position="253"/>
        <end position="287"/>
    </location>
</feature>
<dbReference type="InterPro" id="IPR046848">
    <property type="entry name" value="E_motif"/>
</dbReference>